<dbReference type="OrthoDB" id="1094864at2"/>
<reference evidence="1 2" key="1">
    <citation type="submission" date="2019-02" db="EMBL/GenBank/DDBJ databases">
        <title>Pedobacter sp. RP-3-8 sp. nov., isolated from Arctic soil.</title>
        <authorList>
            <person name="Dahal R.H."/>
        </authorList>
    </citation>
    <scope>NUCLEOTIDE SEQUENCE [LARGE SCALE GENOMIC DNA]</scope>
    <source>
        <strain evidence="1 2">RP-3-8</strain>
    </source>
</reference>
<comment type="caution">
    <text evidence="1">The sequence shown here is derived from an EMBL/GenBank/DDBJ whole genome shotgun (WGS) entry which is preliminary data.</text>
</comment>
<keyword evidence="2" id="KW-1185">Reference proteome</keyword>
<proteinExistence type="predicted"/>
<organism evidence="1 2">
    <name type="scientific">Pedobacter hiemivivus</name>
    <dbReference type="NCBI Taxonomy" id="2530454"/>
    <lineage>
        <taxon>Bacteria</taxon>
        <taxon>Pseudomonadati</taxon>
        <taxon>Bacteroidota</taxon>
        <taxon>Sphingobacteriia</taxon>
        <taxon>Sphingobacteriales</taxon>
        <taxon>Sphingobacteriaceae</taxon>
        <taxon>Pedobacter</taxon>
    </lineage>
</organism>
<dbReference type="AlphaFoldDB" id="A0A4R0N0A7"/>
<dbReference type="Pfam" id="PF16132">
    <property type="entry name" value="DUF4843"/>
    <property type="match status" value="1"/>
</dbReference>
<name>A0A4R0N0A7_9SPHI</name>
<dbReference type="EMBL" id="SJSM01000012">
    <property type="protein sequence ID" value="TCC93119.1"/>
    <property type="molecule type" value="Genomic_DNA"/>
</dbReference>
<sequence>MKINIYIILVLFSSLLSLNGCKEKRLMFEEAPAVYFTKFIVDPDSVNYSFGIRPVEIVTDTVYLTMRIMGNSTPADREIKLDVVGSSTAKAGYHYALGPLVMPANMFQTRIPVYLFRRPGMKDSIISLNFKVAESKDFKPGYGDIAYVKTRLEYKINIDDQILKPSNWESSLAKTFGNFSVVKFRFLIEVTGRKIWTGLIGDGERANYVTDVKFALYNYEKLHGPMLDENGLAVTFP</sequence>
<gene>
    <name evidence="1" type="ORF">EZ444_17820</name>
</gene>
<dbReference type="Proteomes" id="UP000291117">
    <property type="component" value="Unassembled WGS sequence"/>
</dbReference>
<protein>
    <submittedName>
        <fullName evidence="1">DUF4843 domain-containing protein</fullName>
    </submittedName>
</protein>
<dbReference type="InterPro" id="IPR032299">
    <property type="entry name" value="DUF4843"/>
</dbReference>
<accession>A0A4R0N0A7</accession>
<dbReference type="RefSeq" id="WP_131610493.1">
    <property type="nucleotide sequence ID" value="NZ_SJSM01000012.1"/>
</dbReference>
<evidence type="ECO:0000313" key="1">
    <source>
        <dbReference type="EMBL" id="TCC93119.1"/>
    </source>
</evidence>
<evidence type="ECO:0000313" key="2">
    <source>
        <dbReference type="Proteomes" id="UP000291117"/>
    </source>
</evidence>